<name>A0AA49ENC2_9CAUD</name>
<evidence type="ECO:0000313" key="2">
    <source>
        <dbReference type="Proteomes" id="UP001182455"/>
    </source>
</evidence>
<accession>A0AA49ENC2</accession>
<dbReference type="Proteomes" id="UP001182455">
    <property type="component" value="Segment"/>
</dbReference>
<evidence type="ECO:0000313" key="1">
    <source>
        <dbReference type="EMBL" id="WEM05549.1"/>
    </source>
</evidence>
<organism evidence="1 2">
    <name type="scientific">Ralstonia phage BOESR1</name>
    <dbReference type="NCBI Taxonomy" id="3034917"/>
    <lineage>
        <taxon>Viruses</taxon>
        <taxon>Duplodnaviria</taxon>
        <taxon>Heunggongvirae</taxon>
        <taxon>Uroviricota</taxon>
        <taxon>Caudoviricetes</taxon>
        <taxon>Autographivirales</taxon>
        <taxon>Autographivirales incertae sedis</taxon>
        <taxon>Boesrvirus</taxon>
        <taxon>Boesrvirus BOESR1</taxon>
    </lineage>
</organism>
<reference evidence="1" key="1">
    <citation type="submission" date="2023-07" db="EMBL/GenBank/DDBJ databases">
        <title>First report of Ralstonia pseudosolanacearum infecting Boesenbergia rotunda from Thailand.</title>
        <authorList>
            <person name="Carroll S."/>
            <person name="McGreig S."/>
            <person name="Bryning A."/>
            <person name="Vicente J.G."/>
            <person name="Aspin A."/>
        </authorList>
    </citation>
    <scope>NUCLEOTIDE SEQUENCE</scope>
</reference>
<sequence>MWKAYTFFFTVITVALLHVASEAAFAGHYFLHCVR</sequence>
<keyword evidence="2" id="KW-1185">Reference proteome</keyword>
<proteinExistence type="predicted"/>
<dbReference type="EMBL" id="OR367448">
    <property type="protein sequence ID" value="WEM05549.1"/>
    <property type="molecule type" value="Genomic_DNA"/>
</dbReference>
<protein>
    <submittedName>
        <fullName evidence="1">Uncharacterized protein</fullName>
    </submittedName>
</protein>
<gene>
    <name evidence="1" type="ORF">HIBIKMCM_00007</name>
</gene>